<protein>
    <submittedName>
        <fullName evidence="2">Uncharacterized protein</fullName>
    </submittedName>
</protein>
<evidence type="ECO:0000313" key="2">
    <source>
        <dbReference type="EMBL" id="OQV21834.1"/>
    </source>
</evidence>
<dbReference type="EMBL" id="MTYJ01000021">
    <property type="protein sequence ID" value="OQV21834.1"/>
    <property type="molecule type" value="Genomic_DNA"/>
</dbReference>
<sequence>MDSVADLRGSSPSIKLAKEDKERRDAGRVQQEKAAERRKAEKVLLDAKRCKKERAVNSALKEEKCPSNGPRSRAVFQSFCWCETWRKPGNSRIGHLTFRHQITVEKRCVCLTVWSE</sequence>
<dbReference type="Proteomes" id="UP000192578">
    <property type="component" value="Unassembled WGS sequence"/>
</dbReference>
<evidence type="ECO:0000313" key="3">
    <source>
        <dbReference type="Proteomes" id="UP000192578"/>
    </source>
</evidence>
<keyword evidence="3" id="KW-1185">Reference proteome</keyword>
<gene>
    <name evidence="2" type="ORF">BV898_04403</name>
</gene>
<comment type="caution">
    <text evidence="2">The sequence shown here is derived from an EMBL/GenBank/DDBJ whole genome shotgun (WGS) entry which is preliminary data.</text>
</comment>
<accession>A0A1W0X3E4</accession>
<reference evidence="3" key="1">
    <citation type="submission" date="2017-01" db="EMBL/GenBank/DDBJ databases">
        <title>Comparative genomics of anhydrobiosis in the tardigrade Hypsibius dujardini.</title>
        <authorList>
            <person name="Yoshida Y."/>
            <person name="Koutsovoulos G."/>
            <person name="Laetsch D."/>
            <person name="Stevens L."/>
            <person name="Kumar S."/>
            <person name="Horikawa D."/>
            <person name="Ishino K."/>
            <person name="Komine S."/>
            <person name="Tomita M."/>
            <person name="Blaxter M."/>
            <person name="Arakawa K."/>
        </authorList>
    </citation>
    <scope>NUCLEOTIDE SEQUENCE [LARGE SCALE GENOMIC DNA]</scope>
    <source>
        <strain evidence="3">Z151</strain>
    </source>
</reference>
<evidence type="ECO:0000256" key="1">
    <source>
        <dbReference type="SAM" id="MobiDB-lite"/>
    </source>
</evidence>
<dbReference type="AlphaFoldDB" id="A0A1W0X3E4"/>
<feature type="compositionally biased region" description="Basic and acidic residues" evidence="1">
    <location>
        <begin position="16"/>
        <end position="37"/>
    </location>
</feature>
<organism evidence="2 3">
    <name type="scientific">Hypsibius exemplaris</name>
    <name type="common">Freshwater tardigrade</name>
    <dbReference type="NCBI Taxonomy" id="2072580"/>
    <lineage>
        <taxon>Eukaryota</taxon>
        <taxon>Metazoa</taxon>
        <taxon>Ecdysozoa</taxon>
        <taxon>Tardigrada</taxon>
        <taxon>Eutardigrada</taxon>
        <taxon>Parachela</taxon>
        <taxon>Hypsibioidea</taxon>
        <taxon>Hypsibiidae</taxon>
        <taxon>Hypsibius</taxon>
    </lineage>
</organism>
<proteinExistence type="predicted"/>
<feature type="region of interest" description="Disordered" evidence="1">
    <location>
        <begin position="1"/>
        <end position="37"/>
    </location>
</feature>
<name>A0A1W0X3E4_HYPEX</name>